<dbReference type="SUPFAM" id="SSF52540">
    <property type="entry name" value="P-loop containing nucleoside triphosphate hydrolases"/>
    <property type="match status" value="1"/>
</dbReference>
<dbReference type="Proteomes" id="UP000183144">
    <property type="component" value="Unassembled WGS sequence"/>
</dbReference>
<evidence type="ECO:0000256" key="1">
    <source>
        <dbReference type="ARBA" id="ARBA00006583"/>
    </source>
</evidence>
<feature type="binding site" evidence="8">
    <location>
        <position position="167"/>
    </location>
    <ligand>
        <name>ATP</name>
        <dbReference type="ChEBI" id="CHEBI:30616"/>
    </ligand>
</feature>
<evidence type="ECO:0000256" key="2">
    <source>
        <dbReference type="ARBA" id="ARBA00022490"/>
    </source>
</evidence>
<name>A0A1J4RSC9_9BACT</name>
<evidence type="ECO:0000313" key="14">
    <source>
        <dbReference type="EMBL" id="OIN89298.1"/>
    </source>
</evidence>
<dbReference type="CDD" id="cd00009">
    <property type="entry name" value="AAA"/>
    <property type="match status" value="1"/>
</dbReference>
<comment type="subunit">
    <text evidence="8">Oligomerizes as a right-handed, spiral filament on DNA at oriC.</text>
</comment>
<dbReference type="Gene3D" id="3.40.50.300">
    <property type="entry name" value="P-loop containing nucleotide triphosphate hydrolases"/>
    <property type="match status" value="1"/>
</dbReference>
<dbReference type="GO" id="GO:0008289">
    <property type="term" value="F:lipid binding"/>
    <property type="evidence" value="ECO:0007669"/>
    <property type="project" value="UniProtKB-KW"/>
</dbReference>
<dbReference type="STRING" id="1805034.AUJ59_01895"/>
<dbReference type="InterPro" id="IPR013159">
    <property type="entry name" value="DnaA_C"/>
</dbReference>
<feature type="binding site" evidence="8">
    <location>
        <position position="170"/>
    </location>
    <ligand>
        <name>ATP</name>
        <dbReference type="ChEBI" id="CHEBI:30616"/>
    </ligand>
</feature>
<dbReference type="InterPro" id="IPR027417">
    <property type="entry name" value="P-loop_NTPase"/>
</dbReference>
<keyword evidence="2 8" id="KW-0963">Cytoplasm</keyword>
<feature type="domain" description="Chromosomal replication initiator DnaA C-terminal" evidence="13">
    <location>
        <begin position="369"/>
        <end position="438"/>
    </location>
</feature>
<keyword evidence="4 8" id="KW-0547">Nucleotide-binding</keyword>
<evidence type="ECO:0000256" key="9">
    <source>
        <dbReference type="NCBIfam" id="TIGR00362"/>
    </source>
</evidence>
<reference evidence="14 15" key="1">
    <citation type="journal article" date="2016" name="Environ. Microbiol.">
        <title>Genomic resolution of a cold subsurface aquifer community provides metabolic insights for novel microbes adapted to high CO concentrations.</title>
        <authorList>
            <person name="Probst A.J."/>
            <person name="Castelle C.J."/>
            <person name="Singh A."/>
            <person name="Brown C.T."/>
            <person name="Anantharaman K."/>
            <person name="Sharon I."/>
            <person name="Hug L.A."/>
            <person name="Burstein D."/>
            <person name="Emerson J.B."/>
            <person name="Thomas B.C."/>
            <person name="Banfield J.F."/>
        </authorList>
    </citation>
    <scope>NUCLEOTIDE SEQUENCE [LARGE SCALE GENOMIC DNA]</scope>
    <source>
        <strain evidence="14">CG1_02_47_37</strain>
    </source>
</reference>
<dbReference type="GO" id="GO:0005886">
    <property type="term" value="C:plasma membrane"/>
    <property type="evidence" value="ECO:0007669"/>
    <property type="project" value="TreeGrafter"/>
</dbReference>
<feature type="binding site" evidence="8">
    <location>
        <position position="171"/>
    </location>
    <ligand>
        <name>ATP</name>
        <dbReference type="ChEBI" id="CHEBI:30616"/>
    </ligand>
</feature>
<gene>
    <name evidence="8" type="primary">dnaA</name>
    <name evidence="14" type="ORF">AUJ59_01895</name>
</gene>
<dbReference type="InterPro" id="IPR020591">
    <property type="entry name" value="Chromosome_initiator_DnaA-like"/>
</dbReference>
<keyword evidence="7 8" id="KW-0238">DNA-binding</keyword>
<dbReference type="InterPro" id="IPR038454">
    <property type="entry name" value="DnaA_N_sf"/>
</dbReference>
<organism evidence="14 15">
    <name type="scientific">Candidatus Beckwithbacteria bacterium CG1_02_47_37</name>
    <dbReference type="NCBI Taxonomy" id="1805034"/>
    <lineage>
        <taxon>Bacteria</taxon>
        <taxon>Candidatus Beckwithiibacteriota</taxon>
    </lineage>
</organism>
<dbReference type="GO" id="GO:0005737">
    <property type="term" value="C:cytoplasm"/>
    <property type="evidence" value="ECO:0007669"/>
    <property type="project" value="UniProtKB-SubCell"/>
</dbReference>
<comment type="domain">
    <text evidence="8">Domain I is involved in oligomerization and binding regulators, domain II is flexibile and of varying length in different bacteria, domain III forms the AAA+ region, while domain IV binds dsDNA.</text>
</comment>
<dbReference type="InterPro" id="IPR003593">
    <property type="entry name" value="AAA+_ATPase"/>
</dbReference>
<evidence type="ECO:0000313" key="15">
    <source>
        <dbReference type="Proteomes" id="UP000183144"/>
    </source>
</evidence>
<comment type="similarity">
    <text evidence="1 8 11">Belongs to the DnaA family.</text>
</comment>
<evidence type="ECO:0000259" key="13">
    <source>
        <dbReference type="SMART" id="SM00760"/>
    </source>
</evidence>
<dbReference type="SUPFAM" id="SSF48295">
    <property type="entry name" value="TrpR-like"/>
    <property type="match status" value="1"/>
</dbReference>
<dbReference type="SMART" id="SM00760">
    <property type="entry name" value="Bac_DnaA_C"/>
    <property type="match status" value="1"/>
</dbReference>
<comment type="function">
    <text evidence="8 10">Plays an essential role in the initiation and regulation of chromosomal replication. ATP-DnaA binds to the origin of replication (oriC) to initiate formation of the DNA replication initiation complex once per cell cycle. Binds the DnaA box (a 9 base pair repeat at the origin) and separates the double-stranded (ds)DNA. Forms a right-handed helical filament on oriC DNA; dsDNA binds to the exterior of the filament while single-stranded (ss)DNA is stabiized in the filament's interior. The ATP-DnaA-oriC complex binds and stabilizes one strand of the AT-rich DNA unwinding element (DUE), permitting loading of DNA polymerase. After initiation quickly degrades to an ADP-DnaA complex that is not apt for DNA replication. Binds acidic phospholipids.</text>
</comment>
<dbReference type="GO" id="GO:0006270">
    <property type="term" value="P:DNA replication initiation"/>
    <property type="evidence" value="ECO:0007669"/>
    <property type="project" value="UniProtKB-UniRule"/>
</dbReference>
<feature type="region of interest" description="Domain I, interacts with DnaA modulators" evidence="8">
    <location>
        <begin position="1"/>
        <end position="88"/>
    </location>
</feature>
<keyword evidence="5 8" id="KW-0067">ATP-binding</keyword>
<dbReference type="InterPro" id="IPR010921">
    <property type="entry name" value="Trp_repressor/repl_initiator"/>
</dbReference>
<accession>A0A1J4RSC9</accession>
<dbReference type="Pfam" id="PF08299">
    <property type="entry name" value="Bac_DnaA_C"/>
    <property type="match status" value="1"/>
</dbReference>
<dbReference type="SMART" id="SM00382">
    <property type="entry name" value="AAA"/>
    <property type="match status" value="1"/>
</dbReference>
<evidence type="ECO:0000256" key="6">
    <source>
        <dbReference type="ARBA" id="ARBA00023121"/>
    </source>
</evidence>
<comment type="caution">
    <text evidence="14">The sequence shown here is derived from an EMBL/GenBank/DDBJ whole genome shotgun (WGS) entry which is preliminary data.</text>
</comment>
<evidence type="ECO:0000256" key="4">
    <source>
        <dbReference type="ARBA" id="ARBA00022741"/>
    </source>
</evidence>
<dbReference type="InterPro" id="IPR001957">
    <property type="entry name" value="Chromosome_initiator_DnaA"/>
</dbReference>
<evidence type="ECO:0000256" key="7">
    <source>
        <dbReference type="ARBA" id="ARBA00023125"/>
    </source>
</evidence>
<dbReference type="PRINTS" id="PR00051">
    <property type="entry name" value="DNAA"/>
</dbReference>
<dbReference type="Pfam" id="PF11638">
    <property type="entry name" value="DnaA_N"/>
    <property type="match status" value="1"/>
</dbReference>
<comment type="subcellular location">
    <subcellularLocation>
        <location evidence="8">Cytoplasm</location>
    </subcellularLocation>
</comment>
<proteinExistence type="inferred from homology"/>
<dbReference type="GO" id="GO:0006275">
    <property type="term" value="P:regulation of DNA replication"/>
    <property type="evidence" value="ECO:0007669"/>
    <property type="project" value="UniProtKB-UniRule"/>
</dbReference>
<dbReference type="InterPro" id="IPR013317">
    <property type="entry name" value="DnaA_dom"/>
</dbReference>
<sequence>MDRDALWPGILADLELNLSPGNFATWIKPLGFLELARLNQQKQLLKLGCPSVFHKHQVSERYLGQIQAAAEKLLGNKCEVVLEIHQKPARVVKAGAGRDDDLFSLDTKKLNLEAYQQSIIKAGLFPGMTFANFAVSTSNEVAHAAAKTAAKKPGETYPLVFIYGGVGVGKTHLMQSVGHETLSKSPHAAVVFCTGEDFTNEIIEAIKNKSTQIFRQKYRLARVLLLDDVQFIAGKEGIQQEFFHTFNAIQKNGGQVVLTADRQPSEIEGLEPRLLSRFEAGLAVDIQPAGFELRTAILLIKAGLKKIDLPMRVAQVIAANVESTRKLEGVLMKLNSEVTLRKEPITEELAMALLNKFNGEAEAIKIRFSPKQVIGLVAEYYQIKPSALLGERRLKTISLARQIVMYLLRKEIQLPLEEVGRILGGRDHSTILHGQEKIARLLPQSEKLRFDITAIRKSLYVDNQK</sequence>
<dbReference type="InterPro" id="IPR024633">
    <property type="entry name" value="DnaA_N_dom"/>
</dbReference>
<dbReference type="AlphaFoldDB" id="A0A1J4RSC9"/>
<keyword evidence="6 8" id="KW-0446">Lipid-binding</keyword>
<dbReference type="GO" id="GO:0005524">
    <property type="term" value="F:ATP binding"/>
    <property type="evidence" value="ECO:0007669"/>
    <property type="project" value="UniProtKB-UniRule"/>
</dbReference>
<evidence type="ECO:0000256" key="8">
    <source>
        <dbReference type="HAMAP-Rule" id="MF_00377"/>
    </source>
</evidence>
<comment type="caution">
    <text evidence="8">Lacks conserved residue(s) required for the propagation of feature annotation.</text>
</comment>
<protein>
    <recommendedName>
        <fullName evidence="8 9">Chromosomal replication initiator protein DnaA</fullName>
    </recommendedName>
</protein>
<dbReference type="Pfam" id="PF00308">
    <property type="entry name" value="Bac_DnaA"/>
    <property type="match status" value="1"/>
</dbReference>
<dbReference type="Gene3D" id="1.10.1750.10">
    <property type="match status" value="1"/>
</dbReference>
<feature type="region of interest" description="Domain IV, binds dsDNA" evidence="8">
    <location>
        <begin position="339"/>
        <end position="465"/>
    </location>
</feature>
<dbReference type="Gene3D" id="1.10.8.60">
    <property type="match status" value="1"/>
</dbReference>
<keyword evidence="3 8" id="KW-0235">DNA replication</keyword>
<evidence type="ECO:0000256" key="3">
    <source>
        <dbReference type="ARBA" id="ARBA00022705"/>
    </source>
</evidence>
<evidence type="ECO:0000256" key="11">
    <source>
        <dbReference type="RuleBase" id="RU004227"/>
    </source>
</evidence>
<dbReference type="PANTHER" id="PTHR30050:SF2">
    <property type="entry name" value="CHROMOSOMAL REPLICATION INITIATOR PROTEIN DNAA"/>
    <property type="match status" value="1"/>
</dbReference>
<evidence type="ECO:0000256" key="10">
    <source>
        <dbReference type="RuleBase" id="RU000577"/>
    </source>
</evidence>
<feature type="binding site" evidence="8">
    <location>
        <position position="169"/>
    </location>
    <ligand>
        <name>ATP</name>
        <dbReference type="ChEBI" id="CHEBI:30616"/>
    </ligand>
</feature>
<evidence type="ECO:0000256" key="5">
    <source>
        <dbReference type="ARBA" id="ARBA00022840"/>
    </source>
</evidence>
<dbReference type="EMBL" id="MNUI01000035">
    <property type="protein sequence ID" value="OIN89298.1"/>
    <property type="molecule type" value="Genomic_DNA"/>
</dbReference>
<evidence type="ECO:0000259" key="12">
    <source>
        <dbReference type="SMART" id="SM00382"/>
    </source>
</evidence>
<dbReference type="NCBIfam" id="TIGR00362">
    <property type="entry name" value="DnaA"/>
    <property type="match status" value="1"/>
</dbReference>
<dbReference type="Gene3D" id="3.30.300.180">
    <property type="match status" value="1"/>
</dbReference>
<dbReference type="PANTHER" id="PTHR30050">
    <property type="entry name" value="CHROMOSOMAL REPLICATION INITIATOR PROTEIN DNAA"/>
    <property type="match status" value="1"/>
</dbReference>
<dbReference type="GO" id="GO:0003688">
    <property type="term" value="F:DNA replication origin binding"/>
    <property type="evidence" value="ECO:0007669"/>
    <property type="project" value="UniProtKB-UniRule"/>
</dbReference>
<dbReference type="HAMAP" id="MF_00377">
    <property type="entry name" value="DnaA_bact"/>
    <property type="match status" value="1"/>
</dbReference>
<feature type="domain" description="AAA+ ATPase" evidence="12">
    <location>
        <begin position="156"/>
        <end position="288"/>
    </location>
</feature>
<dbReference type="CDD" id="cd06571">
    <property type="entry name" value="Bac_DnaA_C"/>
    <property type="match status" value="1"/>
</dbReference>